<reference evidence="1" key="1">
    <citation type="submission" date="2023-07" db="EMBL/GenBank/DDBJ databases">
        <authorList>
            <consortium name="AG Swart"/>
            <person name="Singh M."/>
            <person name="Singh A."/>
            <person name="Seah K."/>
            <person name="Emmerich C."/>
        </authorList>
    </citation>
    <scope>NUCLEOTIDE SEQUENCE</scope>
    <source>
        <strain evidence="1">DP1</strain>
    </source>
</reference>
<dbReference type="SUPFAM" id="SSF48371">
    <property type="entry name" value="ARM repeat"/>
    <property type="match status" value="1"/>
</dbReference>
<organism evidence="1 2">
    <name type="scientific">Euplotes crassus</name>
    <dbReference type="NCBI Taxonomy" id="5936"/>
    <lineage>
        <taxon>Eukaryota</taxon>
        <taxon>Sar</taxon>
        <taxon>Alveolata</taxon>
        <taxon>Ciliophora</taxon>
        <taxon>Intramacronucleata</taxon>
        <taxon>Spirotrichea</taxon>
        <taxon>Hypotrichia</taxon>
        <taxon>Euplotida</taxon>
        <taxon>Euplotidae</taxon>
        <taxon>Moneuplotes</taxon>
    </lineage>
</organism>
<dbReference type="GO" id="GO:0043248">
    <property type="term" value="P:proteasome assembly"/>
    <property type="evidence" value="ECO:0007669"/>
    <property type="project" value="InterPro"/>
</dbReference>
<dbReference type="Proteomes" id="UP001295684">
    <property type="component" value="Unassembled WGS sequence"/>
</dbReference>
<sequence>MEEFDLNCEIETIYTASTSSAQEASKSVVSHFKDLLDKNKDDTTQIEEAVTSLKEKLLGGVADTDKTIAVRFVECVVSLTNEDEYFHIQLKEILDLIFEHFFEEDMLVKITLIDFVIDICNSSWNVKYLLQNGFLDKILADAVETGDVFGLISRRFIMAIACIHQKYPKEFPISDDYMYFLKRNMEMTENENKDVALNALYLLLQNKDNIKIFIADVEFIVDWLRATNYLSEDIRKSFFLSLRSLLYVPEDCENFAEINPIIFKIFSNITSPENYRDGNGSITEAITYVVKYTAVPAVAEDAKLIYFKLLNELILWQWGYKALFKNEDFVEYILSRKHDETKAVLEAKYEFITNCVQNPLIDEKYKCIDPKIAEGLKNYHKEGIYPTSAPHEESQAHDFHVATEGAG</sequence>
<evidence type="ECO:0000313" key="1">
    <source>
        <dbReference type="EMBL" id="CAI2369911.1"/>
    </source>
</evidence>
<dbReference type="InterPro" id="IPR019538">
    <property type="entry name" value="PSMD5"/>
</dbReference>
<evidence type="ECO:0000313" key="2">
    <source>
        <dbReference type="Proteomes" id="UP001295684"/>
    </source>
</evidence>
<accession>A0AAD1XFR4</accession>
<dbReference type="AlphaFoldDB" id="A0AAD1XFR4"/>
<dbReference type="PANTHER" id="PTHR13554">
    <property type="entry name" value="26S PROTEASOME NON-ATPASE REGULATORY SUBUNIT 5-RELATED"/>
    <property type="match status" value="1"/>
</dbReference>
<dbReference type="Pfam" id="PF10508">
    <property type="entry name" value="Proteasom_PSMB"/>
    <property type="match status" value="1"/>
</dbReference>
<dbReference type="InterPro" id="IPR016024">
    <property type="entry name" value="ARM-type_fold"/>
</dbReference>
<protein>
    <submittedName>
        <fullName evidence="1">Uncharacterized protein</fullName>
    </submittedName>
</protein>
<comment type="caution">
    <text evidence="1">The sequence shown here is derived from an EMBL/GenBank/DDBJ whole genome shotgun (WGS) entry which is preliminary data.</text>
</comment>
<dbReference type="PANTHER" id="PTHR13554:SF10">
    <property type="entry name" value="26S PROTEASOME NON-ATPASE REGULATORY SUBUNIT 5"/>
    <property type="match status" value="1"/>
</dbReference>
<dbReference type="EMBL" id="CAMPGE010011068">
    <property type="protein sequence ID" value="CAI2369911.1"/>
    <property type="molecule type" value="Genomic_DNA"/>
</dbReference>
<dbReference type="GO" id="GO:0005829">
    <property type="term" value="C:cytosol"/>
    <property type="evidence" value="ECO:0007669"/>
    <property type="project" value="TreeGrafter"/>
</dbReference>
<name>A0AAD1XFR4_EUPCR</name>
<keyword evidence="2" id="KW-1185">Reference proteome</keyword>
<gene>
    <name evidence="1" type="ORF">ECRASSUSDP1_LOCUS11216</name>
</gene>
<proteinExistence type="predicted"/>